<evidence type="ECO:0000256" key="8">
    <source>
        <dbReference type="PIRNR" id="PIRNR038945"/>
    </source>
</evidence>
<dbReference type="EMBL" id="NOZQ01000027">
    <property type="protein sequence ID" value="OYD17251.1"/>
    <property type="molecule type" value="Genomic_DNA"/>
</dbReference>
<dbReference type="Gene3D" id="3.40.50.1100">
    <property type="match status" value="2"/>
</dbReference>
<keyword evidence="5 8" id="KW-0456">Lyase</keyword>
<dbReference type="GO" id="GO:0009097">
    <property type="term" value="P:isoleucine biosynthetic process"/>
    <property type="evidence" value="ECO:0007669"/>
    <property type="project" value="TreeGrafter"/>
</dbReference>
<dbReference type="GO" id="GO:0006567">
    <property type="term" value="P:L-threonine catabolic process"/>
    <property type="evidence" value="ECO:0007669"/>
    <property type="project" value="TreeGrafter"/>
</dbReference>
<dbReference type="InterPro" id="IPR050147">
    <property type="entry name" value="Ser/Thr_Dehydratase"/>
</dbReference>
<dbReference type="CDD" id="cd01563">
    <property type="entry name" value="Thr-synth_1"/>
    <property type="match status" value="1"/>
</dbReference>
<dbReference type="InterPro" id="IPR004450">
    <property type="entry name" value="Thr_synthase-like"/>
</dbReference>
<feature type="modified residue" description="N6-(pyridoxal phosphate)lysine" evidence="10">
    <location>
        <position position="115"/>
    </location>
</feature>
<feature type="domain" description="Tryptophan synthase beta chain-like PALP" evidence="11">
    <location>
        <begin position="78"/>
        <end position="380"/>
    </location>
</feature>
<dbReference type="GO" id="GO:0003941">
    <property type="term" value="F:L-serine ammonia-lyase activity"/>
    <property type="evidence" value="ECO:0007669"/>
    <property type="project" value="TreeGrafter"/>
</dbReference>
<feature type="binding site" evidence="9">
    <location>
        <position position="141"/>
    </location>
    <ligand>
        <name>pyridoxal 5'-phosphate</name>
        <dbReference type="ChEBI" id="CHEBI:597326"/>
    </ligand>
</feature>
<dbReference type="Pfam" id="PF00291">
    <property type="entry name" value="PALP"/>
    <property type="match status" value="1"/>
</dbReference>
<dbReference type="GO" id="GO:0006565">
    <property type="term" value="P:L-serine catabolic process"/>
    <property type="evidence" value="ECO:0007669"/>
    <property type="project" value="TreeGrafter"/>
</dbReference>
<name>A0A235BYB7_UNCW3</name>
<keyword evidence="8" id="KW-0791">Threonine biosynthesis</keyword>
<evidence type="ECO:0000256" key="10">
    <source>
        <dbReference type="PIRSR" id="PIRSR038945-2"/>
    </source>
</evidence>
<comment type="similarity">
    <text evidence="2 8">Belongs to the threonine synthase family.</text>
</comment>
<dbReference type="UniPathway" id="UPA00050">
    <property type="reaction ID" value="UER00065"/>
</dbReference>
<gene>
    <name evidence="12" type="primary">thrC</name>
    <name evidence="12" type="ORF">CH333_01550</name>
</gene>
<dbReference type="InterPro" id="IPR026260">
    <property type="entry name" value="Thr_Synthase_bac/arc"/>
</dbReference>
<evidence type="ECO:0000256" key="6">
    <source>
        <dbReference type="ARBA" id="ARBA00049144"/>
    </source>
</evidence>
<evidence type="ECO:0000259" key="11">
    <source>
        <dbReference type="Pfam" id="PF00291"/>
    </source>
</evidence>
<evidence type="ECO:0000313" key="13">
    <source>
        <dbReference type="Proteomes" id="UP000215215"/>
    </source>
</evidence>
<dbReference type="PIRSF" id="PIRSF038945">
    <property type="entry name" value="Thr_synthase"/>
    <property type="match status" value="1"/>
</dbReference>
<organism evidence="12 13">
    <name type="scientific">candidate division WOR-3 bacterium JGI_Cruoil_03_44_89</name>
    <dbReference type="NCBI Taxonomy" id="1973748"/>
    <lineage>
        <taxon>Bacteria</taxon>
        <taxon>Bacteria division WOR-3</taxon>
    </lineage>
</organism>
<dbReference type="NCBIfam" id="NF006050">
    <property type="entry name" value="PRK08197.1"/>
    <property type="match status" value="1"/>
</dbReference>
<evidence type="ECO:0000313" key="12">
    <source>
        <dbReference type="EMBL" id="OYD17251.1"/>
    </source>
</evidence>
<evidence type="ECO:0000256" key="7">
    <source>
        <dbReference type="NCBIfam" id="TIGR00260"/>
    </source>
</evidence>
<accession>A0A235BYB7</accession>
<dbReference type="InterPro" id="IPR001926">
    <property type="entry name" value="TrpB-like_PALP"/>
</dbReference>
<dbReference type="NCBIfam" id="TIGR00260">
    <property type="entry name" value="thrC"/>
    <property type="match status" value="1"/>
</dbReference>
<evidence type="ECO:0000256" key="3">
    <source>
        <dbReference type="ARBA" id="ARBA00018679"/>
    </source>
</evidence>
<comment type="function">
    <text evidence="8">Catalyzes the gamma-elimination of phosphate from L-phosphohomoserine and the beta-addition of water to produce L-threonine.</text>
</comment>
<evidence type="ECO:0000256" key="2">
    <source>
        <dbReference type="ARBA" id="ARBA00005517"/>
    </source>
</evidence>
<comment type="cofactor">
    <cofactor evidence="1 8 9">
        <name>pyridoxal 5'-phosphate</name>
        <dbReference type="ChEBI" id="CHEBI:597326"/>
    </cofactor>
</comment>
<dbReference type="InterPro" id="IPR036052">
    <property type="entry name" value="TrpB-like_PALP_sf"/>
</dbReference>
<evidence type="ECO:0000256" key="4">
    <source>
        <dbReference type="ARBA" id="ARBA00022898"/>
    </source>
</evidence>
<feature type="binding site" evidence="9">
    <location>
        <position position="379"/>
    </location>
    <ligand>
        <name>pyridoxal 5'-phosphate</name>
        <dbReference type="ChEBI" id="CHEBI:597326"/>
    </ligand>
</feature>
<evidence type="ECO:0000256" key="1">
    <source>
        <dbReference type="ARBA" id="ARBA00001933"/>
    </source>
</evidence>
<comment type="pathway">
    <text evidence="8">Amino-acid biosynthesis; L-threonine biosynthesis; L-threonine from L-aspartate: step 5/5.</text>
</comment>
<keyword evidence="4 8" id="KW-0663">Pyridoxal phosphate</keyword>
<comment type="caution">
    <text evidence="12">The sequence shown here is derived from an EMBL/GenBank/DDBJ whole genome shotgun (WGS) entry which is preliminary data.</text>
</comment>
<dbReference type="GO" id="GO:0009088">
    <property type="term" value="P:threonine biosynthetic process"/>
    <property type="evidence" value="ECO:0007669"/>
    <property type="project" value="UniProtKB-UniRule"/>
</dbReference>
<evidence type="ECO:0000256" key="9">
    <source>
        <dbReference type="PIRSR" id="PIRSR038945-1"/>
    </source>
</evidence>
<sequence length="420" mass="46016">MGKIRLLRCVSCGREYLPGEVQYTCPDCGDLLGTLDVVYDYESIKRKFSKDILNENGDFSLWRYLPILPVERTEYIQSLHTGWTPLTRFYQLETTLGLGRLHIKDDTRNPTGSLKDRASSIAIVRALEGGHKVVTAASSGNAGCSMAAFAACAGIKSYIFVPDTIPRAKLAQLVIFGANVILVKGTYDQSFELCLDASKRWGWYSRNTAYNPYLVEGKKSVALEICEQLNWKIPDKIFVPVGDGCIISGVWKGFCDMHKLGFIDGLPSLVGVQAEGSAPLVEAFEEGRSSVEPIIPHTIADSIKVGNPRDQVKALRAIRESSGTFISVSDKEIKDAINLLAASTGIFAEPAGATALAGLRKAVGERLVDPNERIVILITGTGLKDIEAVDFDIETKTIAVEPSIEDVERKLGIFRERERP</sequence>
<dbReference type="PANTHER" id="PTHR48078:SF6">
    <property type="entry name" value="L-THREONINE DEHYDRATASE CATABOLIC TDCB"/>
    <property type="match status" value="1"/>
</dbReference>
<keyword evidence="8" id="KW-0028">Amino-acid biosynthesis</keyword>
<dbReference type="Proteomes" id="UP000215215">
    <property type="component" value="Unassembled WGS sequence"/>
</dbReference>
<dbReference type="GO" id="GO:0004794">
    <property type="term" value="F:threonine deaminase activity"/>
    <property type="evidence" value="ECO:0007669"/>
    <property type="project" value="TreeGrafter"/>
</dbReference>
<proteinExistence type="inferred from homology"/>
<dbReference type="PANTHER" id="PTHR48078">
    <property type="entry name" value="THREONINE DEHYDRATASE, MITOCHONDRIAL-RELATED"/>
    <property type="match status" value="1"/>
</dbReference>
<dbReference type="GO" id="GO:0004795">
    <property type="term" value="F:threonine synthase activity"/>
    <property type="evidence" value="ECO:0007669"/>
    <property type="project" value="UniProtKB-UniRule"/>
</dbReference>
<dbReference type="EC" id="4.2.3.1" evidence="7 8"/>
<reference evidence="12 13" key="1">
    <citation type="submission" date="2017-07" db="EMBL/GenBank/DDBJ databases">
        <title>Recovery of genomes from metagenomes via a dereplication, aggregation, and scoring strategy.</title>
        <authorList>
            <person name="Sieber C.M."/>
            <person name="Probst A.J."/>
            <person name="Sharrar A."/>
            <person name="Thomas B.C."/>
            <person name="Hess M."/>
            <person name="Tringe S.G."/>
            <person name="Banfield J.F."/>
        </authorList>
    </citation>
    <scope>NUCLEOTIDE SEQUENCE [LARGE SCALE GENOMIC DNA]</scope>
    <source>
        <strain evidence="12">JGI_Cruoil_03_44_89</strain>
    </source>
</reference>
<protein>
    <recommendedName>
        <fullName evidence="3 7">Threonine synthase</fullName>
        <ecNumber evidence="7 8">4.2.3.1</ecNumber>
    </recommendedName>
</protein>
<dbReference type="SUPFAM" id="SSF53686">
    <property type="entry name" value="Tryptophan synthase beta subunit-like PLP-dependent enzymes"/>
    <property type="match status" value="1"/>
</dbReference>
<comment type="catalytic activity">
    <reaction evidence="6 8">
        <text>O-phospho-L-homoserine + H2O = L-threonine + phosphate</text>
        <dbReference type="Rhea" id="RHEA:10840"/>
        <dbReference type="ChEBI" id="CHEBI:15377"/>
        <dbReference type="ChEBI" id="CHEBI:43474"/>
        <dbReference type="ChEBI" id="CHEBI:57590"/>
        <dbReference type="ChEBI" id="CHEBI:57926"/>
        <dbReference type="EC" id="4.2.3.1"/>
    </reaction>
</comment>
<dbReference type="AlphaFoldDB" id="A0A235BYB7"/>
<evidence type="ECO:0000256" key="5">
    <source>
        <dbReference type="ARBA" id="ARBA00023239"/>
    </source>
</evidence>